<feature type="domain" description="ABC transporter" evidence="5">
    <location>
        <begin position="6"/>
        <end position="247"/>
    </location>
</feature>
<comment type="similarity">
    <text evidence="1">Belongs to the ABC transporter superfamily.</text>
</comment>
<dbReference type="InterPro" id="IPR027417">
    <property type="entry name" value="P-loop_NTPase"/>
</dbReference>
<comment type="caution">
    <text evidence="6">The sequence shown here is derived from an EMBL/GenBank/DDBJ whole genome shotgun (WGS) entry which is preliminary data.</text>
</comment>
<keyword evidence="2" id="KW-0813">Transport</keyword>
<keyword evidence="4 6" id="KW-0067">ATP-binding</keyword>
<dbReference type="Pfam" id="PF00005">
    <property type="entry name" value="ABC_tran"/>
    <property type="match status" value="1"/>
</dbReference>
<evidence type="ECO:0000256" key="2">
    <source>
        <dbReference type="ARBA" id="ARBA00022448"/>
    </source>
</evidence>
<dbReference type="InterPro" id="IPR029439">
    <property type="entry name" value="Wzt_C"/>
</dbReference>
<dbReference type="InterPro" id="IPR015860">
    <property type="entry name" value="ABC_transpr_TagH-like"/>
</dbReference>
<evidence type="ECO:0000256" key="1">
    <source>
        <dbReference type="ARBA" id="ARBA00005417"/>
    </source>
</evidence>
<dbReference type="RefSeq" id="WP_002296541.1">
    <property type="nucleotide sequence ID" value="NZ_AP022341.1"/>
</dbReference>
<dbReference type="Proteomes" id="UP000070452">
    <property type="component" value="Unassembled WGS sequence"/>
</dbReference>
<accession>A0A132P3D2</accession>
<dbReference type="EMBL" id="LRHK01000005">
    <property type="protein sequence ID" value="KWX16807.1"/>
    <property type="molecule type" value="Genomic_DNA"/>
</dbReference>
<dbReference type="SMART" id="SM00382">
    <property type="entry name" value="AAA"/>
    <property type="match status" value="1"/>
</dbReference>
<dbReference type="PANTHER" id="PTHR46743">
    <property type="entry name" value="TEICHOIC ACIDS EXPORT ATP-BINDING PROTEIN TAGH"/>
    <property type="match status" value="1"/>
</dbReference>
<dbReference type="CDD" id="cd03220">
    <property type="entry name" value="ABC_KpsT_Wzt"/>
    <property type="match status" value="1"/>
</dbReference>
<dbReference type="GO" id="GO:0005524">
    <property type="term" value="F:ATP binding"/>
    <property type="evidence" value="ECO:0007669"/>
    <property type="project" value="UniProtKB-KW"/>
</dbReference>
<dbReference type="InterPro" id="IPR050683">
    <property type="entry name" value="Bact_Polysacc_Export_ATP-bd"/>
</dbReference>
<dbReference type="GO" id="GO:0140359">
    <property type="term" value="F:ABC-type transporter activity"/>
    <property type="evidence" value="ECO:0007669"/>
    <property type="project" value="InterPro"/>
</dbReference>
<dbReference type="CDD" id="cd10147">
    <property type="entry name" value="Wzt_C-like"/>
    <property type="match status" value="1"/>
</dbReference>
<dbReference type="GO" id="GO:0016887">
    <property type="term" value="F:ATP hydrolysis activity"/>
    <property type="evidence" value="ECO:0007669"/>
    <property type="project" value="InterPro"/>
</dbReference>
<dbReference type="InterPro" id="IPR003439">
    <property type="entry name" value="ABC_transporter-like_ATP-bd"/>
</dbReference>
<sequence>MTEYAIRLKDITKSYNMYAKPSDRFREALNPFKKSYHDVFYALKNVNVEIKKGEMIGFVGENGSGKSTMLKIITGVLTPTSGTMEIEGKISALLELGSGFNPEYSGYENIYLNGMVLGFSREEVDEMVDDIIEFADIGDHIYQPVKTYSSGMFVRLAFAVAINVNPDILIVDEALAVGDLEFQLKCMEKFTEIKNSGKTILFVSHDISSIRRFCDRSYWLKNGKVVEYGDTMEVTTNYENFLKKKSVKTVDRNKNQVERFAAPDIVDVTKAELLDKDKNPVDMLEQGEKLYVKVTYEVKDDTIKNPVLGIALRTVDNFYVCGLNTLLDGIKIPWKKGENIFYLEYEKLGLLAGEYYFDVAVFEENATVPLVYKTKYMNLFVSGSYIGEGIVVLDHKWEEGTHSNEI</sequence>
<evidence type="ECO:0000259" key="5">
    <source>
        <dbReference type="PROSITE" id="PS50893"/>
    </source>
</evidence>
<protein>
    <submittedName>
        <fullName evidence="6">Teichoic acid ABC transporter ATP-binding protein</fullName>
    </submittedName>
</protein>
<dbReference type="SUPFAM" id="SSF52540">
    <property type="entry name" value="P-loop containing nucleoside triphosphate hydrolases"/>
    <property type="match status" value="1"/>
</dbReference>
<keyword evidence="3" id="KW-0547">Nucleotide-binding</keyword>
<proteinExistence type="inferred from homology"/>
<dbReference type="Gene3D" id="3.40.50.300">
    <property type="entry name" value="P-loop containing nucleotide triphosphate hydrolases"/>
    <property type="match status" value="1"/>
</dbReference>
<dbReference type="InterPro" id="IPR003593">
    <property type="entry name" value="AAA+_ATPase"/>
</dbReference>
<organism evidence="6 7">
    <name type="scientific">Enterococcus faecium</name>
    <name type="common">Streptococcus faecium</name>
    <dbReference type="NCBI Taxonomy" id="1352"/>
    <lineage>
        <taxon>Bacteria</taxon>
        <taxon>Bacillati</taxon>
        <taxon>Bacillota</taxon>
        <taxon>Bacilli</taxon>
        <taxon>Lactobacillales</taxon>
        <taxon>Enterococcaceae</taxon>
        <taxon>Enterococcus</taxon>
    </lineage>
</organism>
<dbReference type="PROSITE" id="PS50893">
    <property type="entry name" value="ABC_TRANSPORTER_2"/>
    <property type="match status" value="1"/>
</dbReference>
<dbReference type="PATRIC" id="fig|1352.1358.peg.2259"/>
<evidence type="ECO:0000313" key="6">
    <source>
        <dbReference type="EMBL" id="KWX16807.1"/>
    </source>
</evidence>
<name>A0A132P3D2_ENTFC</name>
<gene>
    <name evidence="6" type="ORF">AWT83_15040</name>
</gene>
<evidence type="ECO:0000256" key="4">
    <source>
        <dbReference type="ARBA" id="ARBA00022840"/>
    </source>
</evidence>
<dbReference type="GO" id="GO:0016020">
    <property type="term" value="C:membrane"/>
    <property type="evidence" value="ECO:0007669"/>
    <property type="project" value="InterPro"/>
</dbReference>
<dbReference type="InterPro" id="IPR017871">
    <property type="entry name" value="ABC_transporter-like_CS"/>
</dbReference>
<dbReference type="PROSITE" id="PS00211">
    <property type="entry name" value="ABC_TRANSPORTER_1"/>
    <property type="match status" value="1"/>
</dbReference>
<dbReference type="Gene3D" id="2.70.50.60">
    <property type="entry name" value="abc- transporter (atp binding component) like domain"/>
    <property type="match status" value="1"/>
</dbReference>
<dbReference type="AlphaFoldDB" id="A0A132P3D2"/>
<evidence type="ECO:0000256" key="3">
    <source>
        <dbReference type="ARBA" id="ARBA00022741"/>
    </source>
</evidence>
<evidence type="ECO:0000313" key="7">
    <source>
        <dbReference type="Proteomes" id="UP000070452"/>
    </source>
</evidence>
<reference evidence="6 7" key="1">
    <citation type="submission" date="2016-01" db="EMBL/GenBank/DDBJ databases">
        <title>Molecular Mechanisms for transfer of large genomic segments between Enterococcus faecium strains.</title>
        <authorList>
            <person name="Garcia-Solache M.A."/>
            <person name="Lebreton F."/>
            <person name="Mclaughlin R.E."/>
            <person name="Whiteaker J.D."/>
            <person name="Gilmore M.S."/>
            <person name="Rice L.B."/>
        </authorList>
    </citation>
    <scope>NUCLEOTIDE SEQUENCE [LARGE SCALE GENOMIC DNA]</scope>
    <source>
        <strain evidence="6 7">D344RRF x C68</strain>
    </source>
</reference>
<dbReference type="PANTHER" id="PTHR46743:SF2">
    <property type="entry name" value="TEICHOIC ACIDS EXPORT ATP-BINDING PROTEIN TAGH"/>
    <property type="match status" value="1"/>
</dbReference>
<dbReference type="GeneID" id="66453803"/>
<dbReference type="Pfam" id="PF14524">
    <property type="entry name" value="Wzt_C"/>
    <property type="match status" value="1"/>
</dbReference>
<dbReference type="STRING" id="1352.AL014_03690"/>